<proteinExistence type="inferred from homology"/>
<gene>
    <name evidence="8" type="ORF">GB882_03255</name>
</gene>
<dbReference type="FunFam" id="3.40.50.200:FF:000014">
    <property type="entry name" value="Proteinase K"/>
    <property type="match status" value="1"/>
</dbReference>
<dbReference type="PROSITE" id="PS00137">
    <property type="entry name" value="SUBTILASE_HIS"/>
    <property type="match status" value="1"/>
</dbReference>
<organism evidence="8 9">
    <name type="scientific">Georgenia ruanii</name>
    <dbReference type="NCBI Taxonomy" id="348442"/>
    <lineage>
        <taxon>Bacteria</taxon>
        <taxon>Bacillati</taxon>
        <taxon>Actinomycetota</taxon>
        <taxon>Actinomycetes</taxon>
        <taxon>Micrococcales</taxon>
        <taxon>Bogoriellaceae</taxon>
        <taxon>Georgenia</taxon>
    </lineage>
</organism>
<dbReference type="PANTHER" id="PTHR43806:SF11">
    <property type="entry name" value="CEREVISIN-RELATED"/>
    <property type="match status" value="1"/>
</dbReference>
<dbReference type="CDD" id="cd04077">
    <property type="entry name" value="Peptidases_S8_PCSK9_ProteinaseK_like"/>
    <property type="match status" value="1"/>
</dbReference>
<dbReference type="Proteomes" id="UP000429644">
    <property type="component" value="Unassembled WGS sequence"/>
</dbReference>
<evidence type="ECO:0000256" key="5">
    <source>
        <dbReference type="PROSITE-ProRule" id="PRU01240"/>
    </source>
</evidence>
<feature type="active site" description="Charge relay system" evidence="5">
    <location>
        <position position="290"/>
    </location>
</feature>
<keyword evidence="9" id="KW-1185">Reference proteome</keyword>
<dbReference type="PROSITE" id="PS51892">
    <property type="entry name" value="SUBTILASE"/>
    <property type="match status" value="1"/>
</dbReference>
<feature type="domain" description="Peptidase S8/S53" evidence="7">
    <location>
        <begin position="94"/>
        <end position="325"/>
    </location>
</feature>
<dbReference type="InterPro" id="IPR023828">
    <property type="entry name" value="Peptidase_S8_Ser-AS"/>
</dbReference>
<dbReference type="Pfam" id="PF00082">
    <property type="entry name" value="Peptidase_S8"/>
    <property type="match status" value="1"/>
</dbReference>
<dbReference type="GO" id="GO:0006508">
    <property type="term" value="P:proteolysis"/>
    <property type="evidence" value="ECO:0007669"/>
    <property type="project" value="UniProtKB-KW"/>
</dbReference>
<keyword evidence="4 5" id="KW-0720">Serine protease</keyword>
<dbReference type="AlphaFoldDB" id="A0A7J9UT42"/>
<dbReference type="PRINTS" id="PR00723">
    <property type="entry name" value="SUBTILISIN"/>
</dbReference>
<keyword evidence="2 5" id="KW-0645">Protease</keyword>
<dbReference type="InterPro" id="IPR000209">
    <property type="entry name" value="Peptidase_S8/S53_dom"/>
</dbReference>
<evidence type="ECO:0000313" key="8">
    <source>
        <dbReference type="EMBL" id="MPV87672.1"/>
    </source>
</evidence>
<dbReference type="PROSITE" id="PS00138">
    <property type="entry name" value="SUBTILASE_SER"/>
    <property type="match status" value="1"/>
</dbReference>
<accession>A0A7J9UT42</accession>
<dbReference type="GO" id="GO:0004252">
    <property type="term" value="F:serine-type endopeptidase activity"/>
    <property type="evidence" value="ECO:0007669"/>
    <property type="project" value="UniProtKB-UniRule"/>
</dbReference>
<protein>
    <submittedName>
        <fullName evidence="8">S8 family serine peptidase</fullName>
    </submittedName>
</protein>
<dbReference type="OrthoDB" id="9790784at2"/>
<dbReference type="SUPFAM" id="SSF69318">
    <property type="entry name" value="Integrin alpha N-terminal domain"/>
    <property type="match status" value="1"/>
</dbReference>
<feature type="active site" description="Charge relay system" evidence="5">
    <location>
        <position position="136"/>
    </location>
</feature>
<keyword evidence="3 5" id="KW-0378">Hydrolase</keyword>
<sequence length="585" mass="60587">MRTVGLEAPLAVDAARDLAARLTASPQVLWAEPDYVVSLPENLGAIESPGTHVVDPAPKEGLTTEAVQLSPPWGLDRIDQRSGLNARYEYGTTGAGVTAYVVDTGIRASHQEFTGRVRPGFSAVADGRGTADCHGHGTHVAGTLGGTTYGVAKKVTFVPVRVLDCNGSGTISTVVSGIDWVVQDHPVGAPAVVNMSLGGPASDALDAAVRRLVADNITVVVASGNSGADACLTSPARTAEAITVNASTQTDEHAPFSNFGACTDIYAPGVGVRSAWASSDTAAIEGDGTSMATPHVAGVAARTLEANPRLMPAEVWRAIEQAATPVELMPVDGTDAGKLLYAAPTPAAPAPPGPGAAPGQDYGFFLNNSVTGTADVHFFYGDRGDEVLVGDWDGDGIKTPAVRRGATFYVRNSNTSGGADRVFTYGNPGDEVLVGDWDGDGTDTLAVRRGGTYFIRNSTTTGGADVVIAYGDPGDEVVVGDWDGNGSDSLGVRRGNQFYLRNTLTSGNADLVVGYGNPGDEVVVGDWDGNRSDSLGVRRGNQFYLRNTLTSGNADLVVGYGNPGDQALVGDWDGDRTDTLGVYRR</sequence>
<dbReference type="SUPFAM" id="SSF52743">
    <property type="entry name" value="Subtilisin-like"/>
    <property type="match status" value="1"/>
</dbReference>
<evidence type="ECO:0000256" key="2">
    <source>
        <dbReference type="ARBA" id="ARBA00022670"/>
    </source>
</evidence>
<feature type="active site" description="Charge relay system" evidence="5">
    <location>
        <position position="103"/>
    </location>
</feature>
<evidence type="ECO:0000313" key="9">
    <source>
        <dbReference type="Proteomes" id="UP000429644"/>
    </source>
</evidence>
<dbReference type="PROSITE" id="PS00136">
    <property type="entry name" value="SUBTILASE_ASP"/>
    <property type="match status" value="1"/>
</dbReference>
<evidence type="ECO:0000256" key="3">
    <source>
        <dbReference type="ARBA" id="ARBA00022801"/>
    </source>
</evidence>
<dbReference type="InterPro" id="IPR036852">
    <property type="entry name" value="Peptidase_S8/S53_dom_sf"/>
</dbReference>
<comment type="caution">
    <text evidence="8">The sequence shown here is derived from an EMBL/GenBank/DDBJ whole genome shotgun (WGS) entry which is preliminary data.</text>
</comment>
<dbReference type="EMBL" id="WHPD01000713">
    <property type="protein sequence ID" value="MPV87672.1"/>
    <property type="molecule type" value="Genomic_DNA"/>
</dbReference>
<evidence type="ECO:0000256" key="4">
    <source>
        <dbReference type="ARBA" id="ARBA00022825"/>
    </source>
</evidence>
<dbReference type="GO" id="GO:0005615">
    <property type="term" value="C:extracellular space"/>
    <property type="evidence" value="ECO:0007669"/>
    <property type="project" value="TreeGrafter"/>
</dbReference>
<name>A0A7J9UT42_9MICO</name>
<dbReference type="InterPro" id="IPR028994">
    <property type="entry name" value="Integrin_alpha_N"/>
</dbReference>
<dbReference type="InterPro" id="IPR050131">
    <property type="entry name" value="Peptidase_S8_subtilisin-like"/>
</dbReference>
<dbReference type="InterPro" id="IPR034193">
    <property type="entry name" value="PCSK9_ProteinaseK-like"/>
</dbReference>
<dbReference type="InterPro" id="IPR022398">
    <property type="entry name" value="Peptidase_S8_His-AS"/>
</dbReference>
<reference evidence="8 9" key="1">
    <citation type="submission" date="2019-10" db="EMBL/GenBank/DDBJ databases">
        <title>Georgenia wutianyii sp. nov. and Georgenia yuyongxinii sp. nov. isolated from plateau pika (Ochotona curzoniae) in the Qinghai-Tibet plateau of China.</title>
        <authorList>
            <person name="Tian Z."/>
        </authorList>
    </citation>
    <scope>NUCLEOTIDE SEQUENCE [LARGE SCALE GENOMIC DNA]</scope>
    <source>
        <strain evidence="8 9">JCM 15130</strain>
    </source>
</reference>
<dbReference type="Gene3D" id="3.40.50.200">
    <property type="entry name" value="Peptidase S8/S53 domain"/>
    <property type="match status" value="1"/>
</dbReference>
<evidence type="ECO:0000256" key="1">
    <source>
        <dbReference type="ARBA" id="ARBA00011073"/>
    </source>
</evidence>
<dbReference type="InterPro" id="IPR015500">
    <property type="entry name" value="Peptidase_S8_subtilisin-rel"/>
</dbReference>
<evidence type="ECO:0000256" key="6">
    <source>
        <dbReference type="RuleBase" id="RU003355"/>
    </source>
</evidence>
<evidence type="ECO:0000259" key="7">
    <source>
        <dbReference type="Pfam" id="PF00082"/>
    </source>
</evidence>
<dbReference type="InterPro" id="IPR023827">
    <property type="entry name" value="Peptidase_S8_Asp-AS"/>
</dbReference>
<dbReference type="PANTHER" id="PTHR43806">
    <property type="entry name" value="PEPTIDASE S8"/>
    <property type="match status" value="1"/>
</dbReference>
<comment type="similarity">
    <text evidence="1 5 6">Belongs to the peptidase S8 family.</text>
</comment>